<sequence>MPETTLTPAAVPAVHTTTEPAPRTLVPRQRSAHDSPCVGCDHTTCRQQRSLCQPRLYGRTVEFVAEHRTAAAIQAHHPGVVVWFGEATQSYWAATPAGLISAPDADTLLLALWTHTTPQQSRP</sequence>
<dbReference type="AlphaFoldDB" id="A0A543N9D9"/>
<dbReference type="EMBL" id="VFQC01000002">
    <property type="protein sequence ID" value="TQN28431.1"/>
    <property type="molecule type" value="Genomic_DNA"/>
</dbReference>
<comment type="caution">
    <text evidence="1">The sequence shown here is derived from an EMBL/GenBank/DDBJ whole genome shotgun (WGS) entry which is preliminary data.</text>
</comment>
<keyword evidence="2" id="KW-1185">Reference proteome</keyword>
<protein>
    <submittedName>
        <fullName evidence="1">Uncharacterized protein</fullName>
    </submittedName>
</protein>
<reference evidence="1 2" key="1">
    <citation type="submission" date="2019-06" db="EMBL/GenBank/DDBJ databases">
        <title>Sequencing the genomes of 1000 actinobacteria strains.</title>
        <authorList>
            <person name="Klenk H.-P."/>
        </authorList>
    </citation>
    <scope>NUCLEOTIDE SEQUENCE [LARGE SCALE GENOMIC DNA]</scope>
    <source>
        <strain evidence="1 2">DSM 45015</strain>
    </source>
</reference>
<gene>
    <name evidence="1" type="ORF">FHX37_3776</name>
</gene>
<proteinExistence type="predicted"/>
<organism evidence="1 2">
    <name type="scientific">Haloactinospora alba</name>
    <dbReference type="NCBI Taxonomy" id="405555"/>
    <lineage>
        <taxon>Bacteria</taxon>
        <taxon>Bacillati</taxon>
        <taxon>Actinomycetota</taxon>
        <taxon>Actinomycetes</taxon>
        <taxon>Streptosporangiales</taxon>
        <taxon>Nocardiopsidaceae</taxon>
        <taxon>Haloactinospora</taxon>
    </lineage>
</organism>
<name>A0A543N9D9_9ACTN</name>
<accession>A0A543N9D9</accession>
<evidence type="ECO:0000313" key="2">
    <source>
        <dbReference type="Proteomes" id="UP000317422"/>
    </source>
</evidence>
<dbReference type="Proteomes" id="UP000317422">
    <property type="component" value="Unassembled WGS sequence"/>
</dbReference>
<dbReference type="RefSeq" id="WP_246062436.1">
    <property type="nucleotide sequence ID" value="NZ_VFQC01000002.1"/>
</dbReference>
<evidence type="ECO:0000313" key="1">
    <source>
        <dbReference type="EMBL" id="TQN28431.1"/>
    </source>
</evidence>